<accession>T0ZH79</accession>
<dbReference type="EMBL" id="AUZY01008016">
    <property type="protein sequence ID" value="EQD47651.1"/>
    <property type="molecule type" value="Genomic_DNA"/>
</dbReference>
<proteinExistence type="predicted"/>
<protein>
    <submittedName>
        <fullName evidence="2">Bacterio-opsin activator, HTH domain protein</fullName>
    </submittedName>
</protein>
<reference evidence="2" key="2">
    <citation type="journal article" date="2014" name="ISME J.">
        <title>Microbial stratification in low pH oxic and suboxic macroscopic growths along an acid mine drainage.</title>
        <authorList>
            <person name="Mendez-Garcia C."/>
            <person name="Mesa V."/>
            <person name="Sprenger R.R."/>
            <person name="Richter M."/>
            <person name="Diez M.S."/>
            <person name="Solano J."/>
            <person name="Bargiela R."/>
            <person name="Golyshina O.V."/>
            <person name="Manteca A."/>
            <person name="Ramos J.L."/>
            <person name="Gallego J.R."/>
            <person name="Llorente I."/>
            <person name="Martins Dos Santos V.A."/>
            <person name="Jensen O.N."/>
            <person name="Pelaez A.I."/>
            <person name="Sanchez J."/>
            <person name="Ferrer M."/>
        </authorList>
    </citation>
    <scope>NUCLEOTIDE SEQUENCE</scope>
</reference>
<gene>
    <name evidence="2" type="ORF">B1B_12241</name>
</gene>
<organism evidence="2">
    <name type="scientific">mine drainage metagenome</name>
    <dbReference type="NCBI Taxonomy" id="410659"/>
    <lineage>
        <taxon>unclassified sequences</taxon>
        <taxon>metagenomes</taxon>
        <taxon>ecological metagenomes</taxon>
    </lineage>
</organism>
<sequence>MRPELPLVKLEVAAGSERHWIREVTERWSLKVRFNVCRPTGPGLSRLLQVVELVGDPGELGAAERYLRHHAGIEALTMLVLSPSRRFVRAITAMPESCRSVMEGGAVCASCQFSPGTGPAGKDRWTLVVPRTPEALRRITGLRSGSKRSRTPILGMRRFVPDRTLTPRQATALESAYRLGFYAFPRRTNLKEISRILGVSRSTTAELLRRAESKMFTSYLGNR</sequence>
<feature type="domain" description="HTH bat-type" evidence="1">
    <location>
        <begin position="165"/>
        <end position="216"/>
    </location>
</feature>
<dbReference type="PANTHER" id="PTHR34236:SF1">
    <property type="entry name" value="DIMETHYL SULFOXIDE REDUCTASE TRANSCRIPTIONAL ACTIVATOR"/>
    <property type="match status" value="1"/>
</dbReference>
<dbReference type="Pfam" id="PF04967">
    <property type="entry name" value="HTH_10"/>
    <property type="match status" value="1"/>
</dbReference>
<reference evidence="2" key="1">
    <citation type="submission" date="2013-08" db="EMBL/GenBank/DDBJ databases">
        <authorList>
            <person name="Mendez C."/>
            <person name="Richter M."/>
            <person name="Ferrer M."/>
            <person name="Sanchez J."/>
        </authorList>
    </citation>
    <scope>NUCLEOTIDE SEQUENCE</scope>
</reference>
<dbReference type="InterPro" id="IPR007050">
    <property type="entry name" value="HTH_bacterioopsin"/>
</dbReference>
<comment type="caution">
    <text evidence="2">The sequence shown here is derived from an EMBL/GenBank/DDBJ whole genome shotgun (WGS) entry which is preliminary data.</text>
</comment>
<dbReference type="AlphaFoldDB" id="T0ZH79"/>
<name>T0ZH79_9ZZZZ</name>
<evidence type="ECO:0000259" key="1">
    <source>
        <dbReference type="Pfam" id="PF04967"/>
    </source>
</evidence>
<evidence type="ECO:0000313" key="2">
    <source>
        <dbReference type="EMBL" id="EQD47651.1"/>
    </source>
</evidence>
<dbReference type="PANTHER" id="PTHR34236">
    <property type="entry name" value="DIMETHYL SULFOXIDE REDUCTASE TRANSCRIPTIONAL ACTIVATOR"/>
    <property type="match status" value="1"/>
</dbReference>